<dbReference type="InterPro" id="IPR001810">
    <property type="entry name" value="F-box_dom"/>
</dbReference>
<dbReference type="InterPro" id="IPR050796">
    <property type="entry name" value="SCF_F-box_component"/>
</dbReference>
<dbReference type="EMBL" id="LXQA010003664">
    <property type="protein sequence ID" value="MCH82417.1"/>
    <property type="molecule type" value="Genomic_DNA"/>
</dbReference>
<dbReference type="Pfam" id="PF08268">
    <property type="entry name" value="FBA_3"/>
    <property type="match status" value="1"/>
</dbReference>
<dbReference type="InterPro" id="IPR036047">
    <property type="entry name" value="F-box-like_dom_sf"/>
</dbReference>
<dbReference type="CDD" id="cd22157">
    <property type="entry name" value="F-box_AtFBW1-like"/>
    <property type="match status" value="1"/>
</dbReference>
<evidence type="ECO:0000259" key="1">
    <source>
        <dbReference type="PROSITE" id="PS50181"/>
    </source>
</evidence>
<comment type="caution">
    <text evidence="2">The sequence shown here is derived from an EMBL/GenBank/DDBJ whole genome shotgun (WGS) entry which is preliminary data.</text>
</comment>
<dbReference type="PANTHER" id="PTHR31672:SF13">
    <property type="entry name" value="F-BOX PROTEIN CPR30-LIKE"/>
    <property type="match status" value="1"/>
</dbReference>
<dbReference type="Proteomes" id="UP000265520">
    <property type="component" value="Unassembled WGS sequence"/>
</dbReference>
<organism evidence="2 3">
    <name type="scientific">Trifolium medium</name>
    <dbReference type="NCBI Taxonomy" id="97028"/>
    <lineage>
        <taxon>Eukaryota</taxon>
        <taxon>Viridiplantae</taxon>
        <taxon>Streptophyta</taxon>
        <taxon>Embryophyta</taxon>
        <taxon>Tracheophyta</taxon>
        <taxon>Spermatophyta</taxon>
        <taxon>Magnoliopsida</taxon>
        <taxon>eudicotyledons</taxon>
        <taxon>Gunneridae</taxon>
        <taxon>Pentapetalae</taxon>
        <taxon>rosids</taxon>
        <taxon>fabids</taxon>
        <taxon>Fabales</taxon>
        <taxon>Fabaceae</taxon>
        <taxon>Papilionoideae</taxon>
        <taxon>50 kb inversion clade</taxon>
        <taxon>NPAAA clade</taxon>
        <taxon>Hologalegina</taxon>
        <taxon>IRL clade</taxon>
        <taxon>Trifolieae</taxon>
        <taxon>Trifolium</taxon>
    </lineage>
</organism>
<feature type="domain" description="F-box" evidence="1">
    <location>
        <begin position="10"/>
        <end position="55"/>
    </location>
</feature>
<gene>
    <name evidence="2" type="ORF">A2U01_0003223</name>
</gene>
<protein>
    <submittedName>
        <fullName evidence="2">F-box/kelch-repeat protein</fullName>
    </submittedName>
</protein>
<dbReference type="Gene3D" id="1.20.1280.50">
    <property type="match status" value="1"/>
</dbReference>
<proteinExistence type="predicted"/>
<keyword evidence="3" id="KW-1185">Reference proteome</keyword>
<dbReference type="InterPro" id="IPR013187">
    <property type="entry name" value="F-box-assoc_dom_typ3"/>
</dbReference>
<sequence>MNIPLPSQVAALPITLPEELIDEVLSLLTVKSLMRMKCVNKSWNTLISDPIFVKMHLKLSPPNTHFVLHSSCSANILPISTKEKTVTLTDDPYGRFHSKDLSSIVGSCNRLICLLDSNSKTSDYHSDYMTLEHSLYFWNPATRTKSERLGSIRYNRNRHTFVHVMFAFGYDNSTDTYKVVMLNLEWDENPVRTAVKVFTLGANIWRDIDCFPV</sequence>
<dbReference type="InterPro" id="IPR017451">
    <property type="entry name" value="F-box-assoc_interact_dom"/>
</dbReference>
<dbReference type="AlphaFoldDB" id="A0A392M4T0"/>
<dbReference type="SMART" id="SM00256">
    <property type="entry name" value="FBOX"/>
    <property type="match status" value="1"/>
</dbReference>
<reference evidence="2 3" key="1">
    <citation type="journal article" date="2018" name="Front. Plant Sci.">
        <title>Red Clover (Trifolium pratense) and Zigzag Clover (T. medium) - A Picture of Genomic Similarities and Differences.</title>
        <authorList>
            <person name="Dluhosova J."/>
            <person name="Istvanek J."/>
            <person name="Nedelnik J."/>
            <person name="Repkova J."/>
        </authorList>
    </citation>
    <scope>NUCLEOTIDE SEQUENCE [LARGE SCALE GENOMIC DNA]</scope>
    <source>
        <strain evidence="3">cv. 10/8</strain>
        <tissue evidence="2">Leaf</tissue>
    </source>
</reference>
<dbReference type="SUPFAM" id="SSF81383">
    <property type="entry name" value="F-box domain"/>
    <property type="match status" value="1"/>
</dbReference>
<evidence type="ECO:0000313" key="2">
    <source>
        <dbReference type="EMBL" id="MCH82417.1"/>
    </source>
</evidence>
<dbReference type="NCBIfam" id="TIGR01640">
    <property type="entry name" value="F_box_assoc_1"/>
    <property type="match status" value="1"/>
</dbReference>
<evidence type="ECO:0000313" key="3">
    <source>
        <dbReference type="Proteomes" id="UP000265520"/>
    </source>
</evidence>
<feature type="non-terminal residue" evidence="2">
    <location>
        <position position="213"/>
    </location>
</feature>
<accession>A0A392M4T0</accession>
<dbReference type="Pfam" id="PF00646">
    <property type="entry name" value="F-box"/>
    <property type="match status" value="1"/>
</dbReference>
<dbReference type="PROSITE" id="PS50181">
    <property type="entry name" value="FBOX"/>
    <property type="match status" value="1"/>
</dbReference>
<dbReference type="PANTHER" id="PTHR31672">
    <property type="entry name" value="BNACNNG10540D PROTEIN"/>
    <property type="match status" value="1"/>
</dbReference>
<name>A0A392M4T0_9FABA</name>